<keyword evidence="3" id="KW-1185">Reference proteome</keyword>
<protein>
    <submittedName>
        <fullName evidence="2">Uncharacterized protein</fullName>
    </submittedName>
</protein>
<evidence type="ECO:0000313" key="2">
    <source>
        <dbReference type="EMBL" id="EER16267.1"/>
    </source>
</evidence>
<feature type="region of interest" description="Disordered" evidence="1">
    <location>
        <begin position="131"/>
        <end position="413"/>
    </location>
</feature>
<feature type="compositionally biased region" description="Basic and acidic residues" evidence="1">
    <location>
        <begin position="372"/>
        <end position="395"/>
    </location>
</feature>
<accession>C5KI55</accession>
<feature type="compositionally biased region" description="Basic and acidic residues" evidence="1">
    <location>
        <begin position="88"/>
        <end position="106"/>
    </location>
</feature>
<organism evidence="3">
    <name type="scientific">Perkinsus marinus (strain ATCC 50983 / TXsc)</name>
    <dbReference type="NCBI Taxonomy" id="423536"/>
    <lineage>
        <taxon>Eukaryota</taxon>
        <taxon>Sar</taxon>
        <taxon>Alveolata</taxon>
        <taxon>Perkinsozoa</taxon>
        <taxon>Perkinsea</taxon>
        <taxon>Perkinsida</taxon>
        <taxon>Perkinsidae</taxon>
        <taxon>Perkinsus</taxon>
    </lineage>
</organism>
<proteinExistence type="predicted"/>
<dbReference type="RefSeq" id="XP_002784471.1">
    <property type="nucleotide sequence ID" value="XM_002784425.1"/>
</dbReference>
<gene>
    <name evidence="2" type="ORF">Pmar_PMAR003731</name>
</gene>
<feature type="compositionally biased region" description="Basic and acidic residues" evidence="1">
    <location>
        <begin position="15"/>
        <end position="25"/>
    </location>
</feature>
<name>C5KI55_PERM5</name>
<feature type="compositionally biased region" description="Basic and acidic residues" evidence="1">
    <location>
        <begin position="138"/>
        <end position="150"/>
    </location>
</feature>
<evidence type="ECO:0000256" key="1">
    <source>
        <dbReference type="SAM" id="MobiDB-lite"/>
    </source>
</evidence>
<dbReference type="OMA" id="PMANNES"/>
<feature type="region of interest" description="Disordered" evidence="1">
    <location>
        <begin position="15"/>
        <end position="34"/>
    </location>
</feature>
<feature type="region of interest" description="Disordered" evidence="1">
    <location>
        <begin position="88"/>
        <end position="108"/>
    </location>
</feature>
<reference evidence="2 3" key="1">
    <citation type="submission" date="2008-07" db="EMBL/GenBank/DDBJ databases">
        <authorList>
            <person name="El-Sayed N."/>
            <person name="Caler E."/>
            <person name="Inman J."/>
            <person name="Amedeo P."/>
            <person name="Hass B."/>
            <person name="Wortman J."/>
        </authorList>
    </citation>
    <scope>NUCLEOTIDE SEQUENCE [LARGE SCALE GENOMIC DNA]</scope>
    <source>
        <strain evidence="3">ATCC 50983 / TXsc</strain>
    </source>
</reference>
<dbReference type="OrthoDB" id="443595at2759"/>
<dbReference type="AlphaFoldDB" id="C5KI55"/>
<dbReference type="Proteomes" id="UP000007800">
    <property type="component" value="Unassembled WGS sequence"/>
</dbReference>
<feature type="compositionally biased region" description="Acidic residues" evidence="1">
    <location>
        <begin position="287"/>
        <end position="298"/>
    </location>
</feature>
<dbReference type="EMBL" id="GG673069">
    <property type="protein sequence ID" value="EER16267.1"/>
    <property type="molecule type" value="Genomic_DNA"/>
</dbReference>
<evidence type="ECO:0000313" key="3">
    <source>
        <dbReference type="Proteomes" id="UP000007800"/>
    </source>
</evidence>
<sequence>MAQDLRGLIESAVDQRRSRNRRTELAPHGIGFPMTTPRPEVVMLVTPVITSTSTTATTESSTSTSTGTSISTPTVAVVADYTERPHELYHDKRHELTPTAGEKDLGESLGCGQPSGLAMYNYAFDFTFDGAEQGSGKQDGRQESDGHSEEEMNADSYGPSRREPFGTGSTYDGDIPVQSSLPRERAITQPGAYEGSGVVDGRASPMNNEDGVPEEDDADGPSVEEGTDDVWSPHSAELVDRPMKLRGSPRLYTSQQDSNRRKRPIRNNNSPSLEPVDSAKNMRDNSGDDDATYTETVEEVGKEETRQTFGGGEPYSETVEEVGRPESRRTFGSNSNLKETQKVSDGEAYSETVEEVGRPETRRTFNIQPDSKGLRQDADEKAYSETVEEVGRPESRTSFGGHMNSEGLRDNEPSEQEMLEAFKSAGLEEAFSKGEG</sequence>
<dbReference type="InParanoid" id="C5KI55"/>
<dbReference type="GeneID" id="9061481"/>